<evidence type="ECO:0000313" key="1">
    <source>
        <dbReference type="EMBL" id="VAV90422.1"/>
    </source>
</evidence>
<protein>
    <submittedName>
        <fullName evidence="1">Uncharacterized protein</fullName>
    </submittedName>
</protein>
<dbReference type="EMBL" id="UOED01000057">
    <property type="protein sequence ID" value="VAV90422.1"/>
    <property type="molecule type" value="Genomic_DNA"/>
</dbReference>
<organism evidence="1">
    <name type="scientific">hydrothermal vent metagenome</name>
    <dbReference type="NCBI Taxonomy" id="652676"/>
    <lineage>
        <taxon>unclassified sequences</taxon>
        <taxon>metagenomes</taxon>
        <taxon>ecological metagenomes</taxon>
    </lineage>
</organism>
<proteinExistence type="predicted"/>
<reference evidence="1" key="1">
    <citation type="submission" date="2018-06" db="EMBL/GenBank/DDBJ databases">
        <authorList>
            <person name="Zhirakovskaya E."/>
        </authorList>
    </citation>
    <scope>NUCLEOTIDE SEQUENCE</scope>
</reference>
<accession>A0A3B0REB4</accession>
<gene>
    <name evidence="1" type="ORF">MNBD_ALPHA02-854</name>
</gene>
<name>A0A3B0REB4_9ZZZZ</name>
<sequence length="151" mass="16558">MADKITPSSLGREEVDNIRQITLSNISREIIKLSDFIEGNISCLSDAFMALANGSKEPEESINQMIYTLQFQDRARQNMQAISAALDIILKLSGPVKDLNPTAKKNHALMTALAKDAPQEGLDQNYLLEIFTGVIDTGAEEPSCPSETVLF</sequence>
<dbReference type="AlphaFoldDB" id="A0A3B0REB4"/>